<dbReference type="SUPFAM" id="SSF56801">
    <property type="entry name" value="Acetyl-CoA synthetase-like"/>
    <property type="match status" value="1"/>
</dbReference>
<reference evidence="8 9" key="1">
    <citation type="submission" date="2023-02" db="EMBL/GenBank/DDBJ databases">
        <title>Dictyobacter halimunensis sp. nov., a new member of the class Ktedonobacteria from forest soil in a geothermal area.</title>
        <authorList>
            <person name="Rachmania M.K."/>
            <person name="Ningsih F."/>
            <person name="Sakai Y."/>
            <person name="Yabe S."/>
            <person name="Yokota A."/>
            <person name="Sjamsuridzal W."/>
        </authorList>
    </citation>
    <scope>NUCLEOTIDE SEQUENCE [LARGE SCALE GENOMIC DNA]</scope>
    <source>
        <strain evidence="8 9">S3.2.2.5</strain>
    </source>
</reference>
<dbReference type="InterPro" id="IPR045851">
    <property type="entry name" value="AMP-bd_C_sf"/>
</dbReference>
<keyword evidence="2" id="KW-0436">Ligase</keyword>
<dbReference type="EMBL" id="BSRI01000001">
    <property type="protein sequence ID" value="GLV53338.1"/>
    <property type="molecule type" value="Genomic_DNA"/>
</dbReference>
<keyword evidence="3" id="KW-0276">Fatty acid metabolism</keyword>
<dbReference type="InterPro" id="IPR040097">
    <property type="entry name" value="FAAL/FAAC"/>
</dbReference>
<evidence type="ECO:0000313" key="9">
    <source>
        <dbReference type="Proteomes" id="UP001344906"/>
    </source>
</evidence>
<dbReference type="CDD" id="cd05931">
    <property type="entry name" value="FAAL"/>
    <property type="match status" value="1"/>
</dbReference>
<sequence length="583" mass="64301">MTHHIQNLTSGVRTFIDVLSWRARHQYEQTGYTFLLDGEREEVHLTYGDLDLRARAIAARLQRLGATGKRALLLFPAGLDYITTFFGCIYAGVVAIPAYPPRPNRQDRTLTRLQTIVANARPQFALTTTLLLSEVDALFKYAPEFRRMCWLSTEDLPCELANEWQRPAVESQNLAFLQYTSGSTNDPKGVMLSHGNLLHNAALIEQGMEHTAESRGVMWLPPYHDMGLLGGVLQPLYAGRLMTLLSPAAFAQRPVRWLEAISRTRATNSGGPNFAYELCARKITPEQRANLDLSNWSVAFVGAEPIQLVSLQKFAETFKSCGFRWEAFYPCYGLAEATLIVSGGLKAAAPVLHTVTKAALELNTIMTATADEEGETLVGCGRTLGDQSINIVDPTTLIPCQSDKVGEIWVSGPSIATGYWQQPEETKATFHAYLTTGEGPFLRTGDLGYLHNGELFVTGRLKDLIIIRGRNVYPHDIEQAVERSHVLLRAGCSAAFSITIAGEERLIIAQEVERAFQRSDASAIVSAIRQAVWKEYALQVHAVSLLRPGSIPKTSSGKTQRHLCRKKYLAGSLETVGASHVGI</sequence>
<evidence type="ECO:0000256" key="4">
    <source>
        <dbReference type="ARBA" id="ARBA00023098"/>
    </source>
</evidence>
<feature type="domain" description="AMP-dependent synthetase/ligase" evidence="6">
    <location>
        <begin position="29"/>
        <end position="420"/>
    </location>
</feature>
<keyword evidence="5" id="KW-1133">Transmembrane helix</keyword>
<gene>
    <name evidence="8" type="ORF">KDH_01930</name>
</gene>
<keyword evidence="4" id="KW-0443">Lipid metabolism</keyword>
<dbReference type="Pfam" id="PF23024">
    <property type="entry name" value="AMP-dom_DIP2-like"/>
    <property type="match status" value="1"/>
</dbReference>
<evidence type="ECO:0000313" key="8">
    <source>
        <dbReference type="EMBL" id="GLV53338.1"/>
    </source>
</evidence>
<name>A0ABQ6FH56_9CHLR</name>
<evidence type="ECO:0000259" key="7">
    <source>
        <dbReference type="Pfam" id="PF23024"/>
    </source>
</evidence>
<evidence type="ECO:0000256" key="5">
    <source>
        <dbReference type="SAM" id="Phobius"/>
    </source>
</evidence>
<comment type="similarity">
    <text evidence="1">Belongs to the ATP-dependent AMP-binding enzyme family.</text>
</comment>
<evidence type="ECO:0000256" key="2">
    <source>
        <dbReference type="ARBA" id="ARBA00022598"/>
    </source>
</evidence>
<evidence type="ECO:0000256" key="1">
    <source>
        <dbReference type="ARBA" id="ARBA00006432"/>
    </source>
</evidence>
<evidence type="ECO:0000256" key="3">
    <source>
        <dbReference type="ARBA" id="ARBA00022832"/>
    </source>
</evidence>
<accession>A0ABQ6FH56</accession>
<comment type="caution">
    <text evidence="8">The sequence shown here is derived from an EMBL/GenBank/DDBJ whole genome shotgun (WGS) entry which is preliminary data.</text>
</comment>
<dbReference type="PANTHER" id="PTHR22754">
    <property type="entry name" value="DISCO-INTERACTING PROTEIN 2 DIP2 -RELATED"/>
    <property type="match status" value="1"/>
</dbReference>
<protein>
    <submittedName>
        <fullName evidence="8">Acyl-CoA synthetase</fullName>
    </submittedName>
</protein>
<feature type="domain" description="AMP-binding enzyme C-terminal" evidence="7">
    <location>
        <begin position="463"/>
        <end position="575"/>
    </location>
</feature>
<dbReference type="Pfam" id="PF00501">
    <property type="entry name" value="AMP-binding"/>
    <property type="match status" value="1"/>
</dbReference>
<proteinExistence type="inferred from homology"/>
<keyword evidence="5" id="KW-0472">Membrane</keyword>
<dbReference type="Gene3D" id="3.30.300.30">
    <property type="match status" value="1"/>
</dbReference>
<dbReference type="Proteomes" id="UP001344906">
    <property type="component" value="Unassembled WGS sequence"/>
</dbReference>
<keyword evidence="9" id="KW-1185">Reference proteome</keyword>
<keyword evidence="5" id="KW-0812">Transmembrane</keyword>
<dbReference type="RefSeq" id="WP_338246861.1">
    <property type="nucleotide sequence ID" value="NZ_BSRI01000001.1"/>
</dbReference>
<dbReference type="PANTHER" id="PTHR22754:SF32">
    <property type="entry name" value="DISCO-INTERACTING PROTEIN 2"/>
    <property type="match status" value="1"/>
</dbReference>
<dbReference type="Gene3D" id="3.40.50.12780">
    <property type="entry name" value="N-terminal domain of ligase-like"/>
    <property type="match status" value="1"/>
</dbReference>
<dbReference type="InterPro" id="IPR000873">
    <property type="entry name" value="AMP-dep_synth/lig_dom"/>
</dbReference>
<dbReference type="InterPro" id="IPR025110">
    <property type="entry name" value="AMP-bd_C"/>
</dbReference>
<evidence type="ECO:0000259" key="6">
    <source>
        <dbReference type="Pfam" id="PF00501"/>
    </source>
</evidence>
<dbReference type="InterPro" id="IPR042099">
    <property type="entry name" value="ANL_N_sf"/>
</dbReference>
<feature type="transmembrane region" description="Helical" evidence="5">
    <location>
        <begin position="71"/>
        <end position="99"/>
    </location>
</feature>
<organism evidence="8 9">
    <name type="scientific">Dictyobacter halimunensis</name>
    <dbReference type="NCBI Taxonomy" id="3026934"/>
    <lineage>
        <taxon>Bacteria</taxon>
        <taxon>Bacillati</taxon>
        <taxon>Chloroflexota</taxon>
        <taxon>Ktedonobacteria</taxon>
        <taxon>Ktedonobacterales</taxon>
        <taxon>Dictyobacteraceae</taxon>
        <taxon>Dictyobacter</taxon>
    </lineage>
</organism>